<dbReference type="InterPro" id="IPR045089">
    <property type="entry name" value="PGGT1B-like"/>
</dbReference>
<evidence type="ECO:0000256" key="9">
    <source>
        <dbReference type="ARBA" id="ARBA00022737"/>
    </source>
</evidence>
<evidence type="ECO:0000256" key="2">
    <source>
        <dbReference type="ARBA" id="ARBA00001947"/>
    </source>
</evidence>
<keyword evidence="9" id="KW-0677">Repeat</keyword>
<comment type="cofactor">
    <cofactor evidence="2">
        <name>Zn(2+)</name>
        <dbReference type="ChEBI" id="CHEBI:29105"/>
    </cofactor>
</comment>
<organism evidence="16">
    <name type="scientific">Rhizopus microsporus var. microsporus</name>
    <dbReference type="NCBI Taxonomy" id="86635"/>
    <lineage>
        <taxon>Eukaryota</taxon>
        <taxon>Fungi</taxon>
        <taxon>Fungi incertae sedis</taxon>
        <taxon>Mucoromycota</taxon>
        <taxon>Mucoromycotina</taxon>
        <taxon>Mucoromycetes</taxon>
        <taxon>Mucorales</taxon>
        <taxon>Mucorineae</taxon>
        <taxon>Rhizopodaceae</taxon>
        <taxon>Rhizopus</taxon>
    </lineage>
</organism>
<evidence type="ECO:0000256" key="13">
    <source>
        <dbReference type="ARBA" id="ARBA00065714"/>
    </source>
</evidence>
<evidence type="ECO:0000256" key="4">
    <source>
        <dbReference type="ARBA" id="ARBA00012700"/>
    </source>
</evidence>
<evidence type="ECO:0000256" key="6">
    <source>
        <dbReference type="ARBA" id="ARBA00022602"/>
    </source>
</evidence>
<dbReference type="InterPro" id="IPR008930">
    <property type="entry name" value="Terpenoid_cyclase/PrenylTrfase"/>
</dbReference>
<dbReference type="EMBL" id="KV921900">
    <property type="protein sequence ID" value="ORE07642.1"/>
    <property type="molecule type" value="Genomic_DNA"/>
</dbReference>
<comment type="subunit">
    <text evidence="13">Heterodimer of FNTA and PGGT1B. PGGT1B mediates interaction with substrate peptides.</text>
</comment>
<keyword evidence="6" id="KW-0637">Prenyltransferase</keyword>
<dbReference type="PANTHER" id="PTHR11774">
    <property type="entry name" value="GERANYLGERANYL TRANSFERASE TYPE BETA SUBUNIT"/>
    <property type="match status" value="1"/>
</dbReference>
<keyword evidence="8" id="KW-0479">Metal-binding</keyword>
<dbReference type="EC" id="2.5.1.59" evidence="4"/>
<evidence type="ECO:0000256" key="1">
    <source>
        <dbReference type="ARBA" id="ARBA00001946"/>
    </source>
</evidence>
<dbReference type="GO" id="GO:0005953">
    <property type="term" value="C:CAAX-protein geranylgeranyltransferase complex"/>
    <property type="evidence" value="ECO:0007669"/>
    <property type="project" value="InterPro"/>
</dbReference>
<dbReference type="InterPro" id="IPR001330">
    <property type="entry name" value="Prenyltrans"/>
</dbReference>
<dbReference type="GO" id="GO:0004662">
    <property type="term" value="F:CAAX-protein geranylgeranyltransferase activity"/>
    <property type="evidence" value="ECO:0007669"/>
    <property type="project" value="UniProtKB-EC"/>
</dbReference>
<evidence type="ECO:0000256" key="14">
    <source>
        <dbReference type="ARBA" id="ARBA00078363"/>
    </source>
</evidence>
<protein>
    <recommendedName>
        <fullName evidence="5">Geranylgeranyl transferase type-1 subunit beta</fullName>
        <ecNumber evidence="4">2.5.1.59</ecNumber>
    </recommendedName>
    <alternativeName>
        <fullName evidence="12">Geranylgeranyl transferase type I subunit beta</fullName>
    </alternativeName>
    <alternativeName>
        <fullName evidence="14">Type I protein geranyl-geranyltransferase subunit beta</fullName>
    </alternativeName>
</protein>
<evidence type="ECO:0000256" key="8">
    <source>
        <dbReference type="ARBA" id="ARBA00022723"/>
    </source>
</evidence>
<comment type="similarity">
    <text evidence="3">Belongs to the protein prenyltransferase subunit beta family.</text>
</comment>
<dbReference type="GO" id="GO:0046872">
    <property type="term" value="F:metal ion binding"/>
    <property type="evidence" value="ECO:0007669"/>
    <property type="project" value="UniProtKB-KW"/>
</dbReference>
<dbReference type="AlphaFoldDB" id="A0A1X0R6L8"/>
<dbReference type="OrthoDB" id="24893at2759"/>
<evidence type="ECO:0000256" key="3">
    <source>
        <dbReference type="ARBA" id="ARBA00010497"/>
    </source>
</evidence>
<dbReference type="CDD" id="cd02895">
    <property type="entry name" value="GGTase-I"/>
    <property type="match status" value="1"/>
</dbReference>
<proteinExistence type="inferred from homology"/>
<dbReference type="SUPFAM" id="SSF48239">
    <property type="entry name" value="Terpenoid cyclases/Protein prenyltransferases"/>
    <property type="match status" value="1"/>
</dbReference>
<dbReference type="InterPro" id="IPR041960">
    <property type="entry name" value="GGTase_I_beta"/>
</dbReference>
<evidence type="ECO:0000256" key="10">
    <source>
        <dbReference type="ARBA" id="ARBA00022833"/>
    </source>
</evidence>
<evidence type="ECO:0000256" key="5">
    <source>
        <dbReference type="ARBA" id="ARBA00020603"/>
    </source>
</evidence>
<gene>
    <name evidence="16" type="ORF">BCV72DRAFT_304393</name>
</gene>
<dbReference type="PANTHER" id="PTHR11774:SF4">
    <property type="entry name" value="GERANYLGERANYL TRANSFERASE TYPE-1 SUBUNIT BETA"/>
    <property type="match status" value="1"/>
</dbReference>
<evidence type="ECO:0000259" key="15">
    <source>
        <dbReference type="Pfam" id="PF00432"/>
    </source>
</evidence>
<keyword evidence="10" id="KW-0862">Zinc</keyword>
<evidence type="ECO:0000256" key="7">
    <source>
        <dbReference type="ARBA" id="ARBA00022679"/>
    </source>
</evidence>
<dbReference type="VEuPathDB" id="FungiDB:BCV72DRAFT_304393"/>
<keyword evidence="7 16" id="KW-0808">Transferase</keyword>
<evidence type="ECO:0000256" key="11">
    <source>
        <dbReference type="ARBA" id="ARBA00022842"/>
    </source>
</evidence>
<name>A0A1X0R6L8_RHIZD</name>
<dbReference type="Gene3D" id="1.50.10.20">
    <property type="match status" value="1"/>
</dbReference>
<comment type="cofactor">
    <cofactor evidence="1">
        <name>Mg(2+)</name>
        <dbReference type="ChEBI" id="CHEBI:18420"/>
    </cofactor>
</comment>
<dbReference type="Pfam" id="PF00432">
    <property type="entry name" value="Prenyltrans"/>
    <property type="match status" value="1"/>
</dbReference>
<feature type="domain" description="Prenyltransferase alpha-alpha toroid" evidence="15">
    <location>
        <begin position="5"/>
        <end position="339"/>
    </location>
</feature>
<evidence type="ECO:0000256" key="12">
    <source>
        <dbReference type="ARBA" id="ARBA00031713"/>
    </source>
</evidence>
<accession>A0A1X0R6L8</accession>
<sequence>MTSYNREKLIKYFKSNLCMLPTDYTQTETNRMTLAFFCLGALTLLGELENNITEQNRLDWIDWVYAQQILPTENDDANDAVCGFRGSPWSGRSFDPHATTCSYVPYDSGHVANTYTALINLLLLGDDLSRVNRKAITNTLRHLQQQDGRLSGVVFSIAPTTGSLERDVRFIYCACAISYILNDWSGIDRERTLDHIIQLQSYEHAFAQCPKQEAHGGSTFCGTAALSIMGNLDEGILNKDQLVQWCLFRQIGGFQGRPNKLQDVCYGFWIGASLAMLDSFHLVNSDALKDFLLQSESRIGGFAKDPESFPDLLHSYMGVATLSLMNEPNIQPIHAALNMPLSAHKHLKENTMFWKQ</sequence>
<dbReference type="FunFam" id="1.50.10.20:FF:000005">
    <property type="entry name" value="Geranylgeranyl transferase type-1 subunit beta"/>
    <property type="match status" value="1"/>
</dbReference>
<keyword evidence="11" id="KW-0460">Magnesium</keyword>
<dbReference type="Proteomes" id="UP000242414">
    <property type="component" value="Unassembled WGS sequence"/>
</dbReference>
<evidence type="ECO:0000313" key="16">
    <source>
        <dbReference type="EMBL" id="ORE07642.1"/>
    </source>
</evidence>
<reference evidence="16" key="1">
    <citation type="journal article" date="2016" name="Proc. Natl. Acad. Sci. U.S.A.">
        <title>Lipid metabolic changes in an early divergent fungus govern the establishment of a mutualistic symbiosis with endobacteria.</title>
        <authorList>
            <person name="Lastovetsky O.A."/>
            <person name="Gaspar M.L."/>
            <person name="Mondo S.J."/>
            <person name="LaButti K.M."/>
            <person name="Sandor L."/>
            <person name="Grigoriev I.V."/>
            <person name="Henry S.A."/>
            <person name="Pawlowska T.E."/>
        </authorList>
    </citation>
    <scope>NUCLEOTIDE SEQUENCE [LARGE SCALE GENOMIC DNA]</scope>
    <source>
        <strain evidence="16">ATCC 52814</strain>
    </source>
</reference>